<feature type="transmembrane region" description="Helical" evidence="1">
    <location>
        <begin position="25"/>
        <end position="46"/>
    </location>
</feature>
<keyword evidence="1" id="KW-0472">Membrane</keyword>
<sequence length="66" mass="7280">MEIALLGLSEPEMRQLVRKRKRNNLIVMSALVLFVGLVFTTSFLHLQKEGSGSAPATTVQQPIANQ</sequence>
<gene>
    <name evidence="2" type="ORF">GGQ99_005222</name>
</gene>
<organism evidence="2 3">
    <name type="scientific">Aminobacter niigataensis</name>
    <dbReference type="NCBI Taxonomy" id="83265"/>
    <lineage>
        <taxon>Bacteria</taxon>
        <taxon>Pseudomonadati</taxon>
        <taxon>Pseudomonadota</taxon>
        <taxon>Alphaproteobacteria</taxon>
        <taxon>Hyphomicrobiales</taxon>
        <taxon>Phyllobacteriaceae</taxon>
        <taxon>Aminobacter</taxon>
    </lineage>
</organism>
<name>A0ABR6LBY6_9HYPH</name>
<keyword evidence="1" id="KW-1133">Transmembrane helix</keyword>
<keyword evidence="3" id="KW-1185">Reference proteome</keyword>
<evidence type="ECO:0000256" key="1">
    <source>
        <dbReference type="SAM" id="Phobius"/>
    </source>
</evidence>
<keyword evidence="1" id="KW-0812">Transmembrane</keyword>
<dbReference type="RefSeq" id="WP_183264742.1">
    <property type="nucleotide sequence ID" value="NZ_JACHOT010000014.1"/>
</dbReference>
<evidence type="ECO:0000313" key="2">
    <source>
        <dbReference type="EMBL" id="MBB4653431.1"/>
    </source>
</evidence>
<reference evidence="2 3" key="1">
    <citation type="submission" date="2020-08" db="EMBL/GenBank/DDBJ databases">
        <title>Genomic Encyclopedia of Type Strains, Phase IV (KMG-IV): sequencing the most valuable type-strain genomes for metagenomic binning, comparative biology and taxonomic classification.</title>
        <authorList>
            <person name="Goeker M."/>
        </authorList>
    </citation>
    <scope>NUCLEOTIDE SEQUENCE [LARGE SCALE GENOMIC DNA]</scope>
    <source>
        <strain evidence="2 3">DSM 7050</strain>
    </source>
</reference>
<accession>A0ABR6LBY6</accession>
<comment type="caution">
    <text evidence="2">The sequence shown here is derived from an EMBL/GenBank/DDBJ whole genome shotgun (WGS) entry which is preliminary data.</text>
</comment>
<dbReference type="Proteomes" id="UP000539538">
    <property type="component" value="Unassembled WGS sequence"/>
</dbReference>
<protein>
    <submittedName>
        <fullName evidence="2">Uncharacterized protein</fullName>
    </submittedName>
</protein>
<proteinExistence type="predicted"/>
<evidence type="ECO:0000313" key="3">
    <source>
        <dbReference type="Proteomes" id="UP000539538"/>
    </source>
</evidence>
<dbReference type="EMBL" id="JACHOT010000014">
    <property type="protein sequence ID" value="MBB4653431.1"/>
    <property type="molecule type" value="Genomic_DNA"/>
</dbReference>